<comment type="similarity">
    <text evidence="1">Belongs to the glycosyltransferase 2 family.</text>
</comment>
<protein>
    <submittedName>
        <fullName evidence="3">Glycosyltransferase family 2 protein</fullName>
    </submittedName>
</protein>
<dbReference type="AlphaFoldDB" id="A0A848M6M2"/>
<evidence type="ECO:0000313" key="3">
    <source>
        <dbReference type="EMBL" id="NMO96637.1"/>
    </source>
</evidence>
<dbReference type="InterPro" id="IPR029044">
    <property type="entry name" value="Nucleotide-diphossugar_trans"/>
</dbReference>
<sequence length="293" mass="33953">MKRITVFTPCYNRAYILGTLYESLKKQIHPSFLWLIVDDGSTDDTEELVQGWIAENLIEIQYYKQENGGKQRAHNKGVQLCDTELFICVDSDDYLTEDAVDTLIRVWDRIGSKREISGIAALRGTDRHTPIGTAMPRHIQASRLSDLYHVHGFRGDTALLFRTEILKEFPFYVFEGEKFIGESYVYLQIDQHYSLYILDEIIYICRYLEDGYTRNVRRLIQNNPKGYMLLNRQGAEHSRTLKNRYLYSIRYIIGCLLSGEKGAIRKAPSRILTALALPPALVLSYLTYKMGRK</sequence>
<dbReference type="RefSeq" id="WP_169505428.1">
    <property type="nucleotide sequence ID" value="NZ_JABBPN010000011.1"/>
</dbReference>
<dbReference type="PANTHER" id="PTHR22916">
    <property type="entry name" value="GLYCOSYLTRANSFERASE"/>
    <property type="match status" value="1"/>
</dbReference>
<reference evidence="3 4" key="1">
    <citation type="submission" date="2020-04" db="EMBL/GenBank/DDBJ databases">
        <title>Paenibacillus algicola sp. nov., a novel marine bacterium producing alginate lyase.</title>
        <authorList>
            <person name="Huang H."/>
        </authorList>
    </citation>
    <scope>NUCLEOTIDE SEQUENCE [LARGE SCALE GENOMIC DNA]</scope>
    <source>
        <strain evidence="3 4">L7-75</strain>
    </source>
</reference>
<dbReference type="InterPro" id="IPR001173">
    <property type="entry name" value="Glyco_trans_2-like"/>
</dbReference>
<dbReference type="GO" id="GO:0016758">
    <property type="term" value="F:hexosyltransferase activity"/>
    <property type="evidence" value="ECO:0007669"/>
    <property type="project" value="UniProtKB-ARBA"/>
</dbReference>
<dbReference type="Gene3D" id="3.90.550.10">
    <property type="entry name" value="Spore Coat Polysaccharide Biosynthesis Protein SpsA, Chain A"/>
    <property type="match status" value="1"/>
</dbReference>
<organism evidence="3 4">
    <name type="scientific">Paenibacillus lemnae</name>
    <dbReference type="NCBI Taxonomy" id="1330551"/>
    <lineage>
        <taxon>Bacteria</taxon>
        <taxon>Bacillati</taxon>
        <taxon>Bacillota</taxon>
        <taxon>Bacilli</taxon>
        <taxon>Bacillales</taxon>
        <taxon>Paenibacillaceae</taxon>
        <taxon>Paenibacillus</taxon>
    </lineage>
</organism>
<proteinExistence type="inferred from homology"/>
<evidence type="ECO:0000259" key="2">
    <source>
        <dbReference type="Pfam" id="PF00535"/>
    </source>
</evidence>
<dbReference type="CDD" id="cd00761">
    <property type="entry name" value="Glyco_tranf_GTA_type"/>
    <property type="match status" value="1"/>
</dbReference>
<dbReference type="Pfam" id="PF00535">
    <property type="entry name" value="Glycos_transf_2"/>
    <property type="match status" value="1"/>
</dbReference>
<keyword evidence="4" id="KW-1185">Reference proteome</keyword>
<dbReference type="Proteomes" id="UP000565468">
    <property type="component" value="Unassembled WGS sequence"/>
</dbReference>
<evidence type="ECO:0000313" key="4">
    <source>
        <dbReference type="Proteomes" id="UP000565468"/>
    </source>
</evidence>
<gene>
    <name evidence="3" type="ORF">HII30_12725</name>
</gene>
<dbReference type="SUPFAM" id="SSF53448">
    <property type="entry name" value="Nucleotide-diphospho-sugar transferases"/>
    <property type="match status" value="1"/>
</dbReference>
<evidence type="ECO:0000256" key="1">
    <source>
        <dbReference type="ARBA" id="ARBA00006739"/>
    </source>
</evidence>
<accession>A0A848M6M2</accession>
<keyword evidence="3" id="KW-0808">Transferase</keyword>
<comment type="caution">
    <text evidence="3">The sequence shown here is derived from an EMBL/GenBank/DDBJ whole genome shotgun (WGS) entry which is preliminary data.</text>
</comment>
<dbReference type="PANTHER" id="PTHR22916:SF3">
    <property type="entry name" value="UDP-GLCNAC:BETAGAL BETA-1,3-N-ACETYLGLUCOSAMINYLTRANSFERASE-LIKE PROTEIN 1"/>
    <property type="match status" value="1"/>
</dbReference>
<feature type="domain" description="Glycosyltransferase 2-like" evidence="2">
    <location>
        <begin position="5"/>
        <end position="168"/>
    </location>
</feature>
<dbReference type="EMBL" id="JABBPN010000011">
    <property type="protein sequence ID" value="NMO96637.1"/>
    <property type="molecule type" value="Genomic_DNA"/>
</dbReference>
<name>A0A848M6M2_PAELE</name>